<dbReference type="EMBL" id="JH000113">
    <property type="protein sequence ID" value="EGW07476.1"/>
    <property type="molecule type" value="Genomic_DNA"/>
</dbReference>
<sequence length="57" mass="6812">MLCLFFDYESCRGRVALDKGFLKGNRLRTSRHPQERLAMLLWFYTAQRKHCSIGTWC</sequence>
<protein>
    <submittedName>
        <fullName evidence="1">Uncharacterized protein</fullName>
    </submittedName>
</protein>
<dbReference type="Proteomes" id="UP000001075">
    <property type="component" value="Unassembled WGS sequence"/>
</dbReference>
<reference evidence="2" key="1">
    <citation type="journal article" date="2011" name="Nat. Biotechnol.">
        <title>The genomic sequence of the Chinese hamster ovary (CHO)-K1 cell line.</title>
        <authorList>
            <person name="Xu X."/>
            <person name="Nagarajan H."/>
            <person name="Lewis N.E."/>
            <person name="Pan S."/>
            <person name="Cai Z."/>
            <person name="Liu X."/>
            <person name="Chen W."/>
            <person name="Xie M."/>
            <person name="Wang W."/>
            <person name="Hammond S."/>
            <person name="Andersen M.R."/>
            <person name="Neff N."/>
            <person name="Passarelli B."/>
            <person name="Koh W."/>
            <person name="Fan H.C."/>
            <person name="Wang J."/>
            <person name="Gui Y."/>
            <person name="Lee K.H."/>
            <person name="Betenbaugh M.J."/>
            <person name="Quake S.R."/>
            <person name="Famili I."/>
            <person name="Palsson B.O."/>
            <person name="Wang J."/>
        </authorList>
    </citation>
    <scope>NUCLEOTIDE SEQUENCE [LARGE SCALE GENOMIC DNA]</scope>
    <source>
        <strain evidence="2">CHO K1 cell line</strain>
    </source>
</reference>
<accession>G3H261</accession>
<organism evidence="1 2">
    <name type="scientific">Cricetulus griseus</name>
    <name type="common">Chinese hamster</name>
    <name type="synonym">Cricetulus barabensis griseus</name>
    <dbReference type="NCBI Taxonomy" id="10029"/>
    <lineage>
        <taxon>Eukaryota</taxon>
        <taxon>Metazoa</taxon>
        <taxon>Chordata</taxon>
        <taxon>Craniata</taxon>
        <taxon>Vertebrata</taxon>
        <taxon>Euteleostomi</taxon>
        <taxon>Mammalia</taxon>
        <taxon>Eutheria</taxon>
        <taxon>Euarchontoglires</taxon>
        <taxon>Glires</taxon>
        <taxon>Rodentia</taxon>
        <taxon>Myomorpha</taxon>
        <taxon>Muroidea</taxon>
        <taxon>Cricetidae</taxon>
        <taxon>Cricetinae</taxon>
        <taxon>Cricetulus</taxon>
    </lineage>
</organism>
<proteinExistence type="predicted"/>
<evidence type="ECO:0000313" key="2">
    <source>
        <dbReference type="Proteomes" id="UP000001075"/>
    </source>
</evidence>
<evidence type="ECO:0000313" key="1">
    <source>
        <dbReference type="EMBL" id="EGW07476.1"/>
    </source>
</evidence>
<dbReference type="AlphaFoldDB" id="G3H261"/>
<name>G3H261_CRIGR</name>
<dbReference type="InParanoid" id="G3H261"/>
<gene>
    <name evidence="1" type="ORF">I79_004307</name>
</gene>